<keyword evidence="2" id="KW-1185">Reference proteome</keyword>
<proteinExistence type="predicted"/>
<organism evidence="1 2">
    <name type="scientific">Bacillus capparidis</name>
    <dbReference type="NCBI Taxonomy" id="1840411"/>
    <lineage>
        <taxon>Bacteria</taxon>
        <taxon>Bacillati</taxon>
        <taxon>Bacillota</taxon>
        <taxon>Bacilli</taxon>
        <taxon>Bacillales</taxon>
        <taxon>Bacillaceae</taxon>
        <taxon>Bacillus</taxon>
    </lineage>
</organism>
<name>A0ABS4D0C1_9BACI</name>
<sequence length="41" mass="4773">MDGDDWTKIVHLDVGMREMRIYPVDHVIPAEIRVQLPSLLL</sequence>
<gene>
    <name evidence="1" type="ORF">JOC74_003591</name>
</gene>
<evidence type="ECO:0000313" key="2">
    <source>
        <dbReference type="Proteomes" id="UP000674416"/>
    </source>
</evidence>
<comment type="caution">
    <text evidence="1">The sequence shown here is derived from an EMBL/GenBank/DDBJ whole genome shotgun (WGS) entry which is preliminary data.</text>
</comment>
<evidence type="ECO:0000313" key="1">
    <source>
        <dbReference type="EMBL" id="MBP1083081.1"/>
    </source>
</evidence>
<dbReference type="Proteomes" id="UP000674416">
    <property type="component" value="Unassembled WGS sequence"/>
</dbReference>
<accession>A0ABS4D0C1</accession>
<protein>
    <submittedName>
        <fullName evidence="1">Uncharacterized protein</fullName>
    </submittedName>
</protein>
<reference evidence="1 2" key="1">
    <citation type="submission" date="2021-01" db="EMBL/GenBank/DDBJ databases">
        <title>Genomic Encyclopedia of Type Strains, Phase IV (KMG-IV): sequencing the most valuable type-strain genomes for metagenomic binning, comparative biology and taxonomic classification.</title>
        <authorList>
            <person name="Goeker M."/>
        </authorList>
    </citation>
    <scope>NUCLEOTIDE SEQUENCE [LARGE SCALE GENOMIC DNA]</scope>
    <source>
        <strain evidence="1 2">DSM 103394</strain>
    </source>
</reference>
<dbReference type="EMBL" id="JAFDST010000004">
    <property type="protein sequence ID" value="MBP1083081.1"/>
    <property type="molecule type" value="Genomic_DNA"/>
</dbReference>